<proteinExistence type="predicted"/>
<keyword evidence="1" id="KW-1133">Transmembrane helix</keyword>
<sequence length="57" mass="6286">MVVGAWVCSCHDELKIKCCRVVLLLVRIGVGYVVLPVTSMQLLPVAICLLHWISLHG</sequence>
<protein>
    <submittedName>
        <fullName evidence="2">Uncharacterized protein</fullName>
    </submittedName>
</protein>
<accession>A0A2T8KGP1</accession>
<evidence type="ECO:0000313" key="2">
    <source>
        <dbReference type="EMBL" id="PVH61353.1"/>
    </source>
</evidence>
<dbReference type="EMBL" id="CM008048">
    <property type="protein sequence ID" value="PVH61353.1"/>
    <property type="molecule type" value="Genomic_DNA"/>
</dbReference>
<dbReference type="Gramene" id="PVH61353">
    <property type="protein sequence ID" value="PVH61353"/>
    <property type="gene ID" value="PAHAL_3G016600"/>
</dbReference>
<gene>
    <name evidence="2" type="ORF">PAHAL_3G016600</name>
</gene>
<dbReference type="Proteomes" id="UP000243499">
    <property type="component" value="Chromosome 3"/>
</dbReference>
<feature type="transmembrane region" description="Helical" evidence="1">
    <location>
        <begin position="30"/>
        <end position="53"/>
    </location>
</feature>
<name>A0A2T8KGP1_9POAL</name>
<evidence type="ECO:0000256" key="1">
    <source>
        <dbReference type="SAM" id="Phobius"/>
    </source>
</evidence>
<dbReference type="AlphaFoldDB" id="A0A2T8KGP1"/>
<organism evidence="2">
    <name type="scientific">Panicum hallii</name>
    <dbReference type="NCBI Taxonomy" id="206008"/>
    <lineage>
        <taxon>Eukaryota</taxon>
        <taxon>Viridiplantae</taxon>
        <taxon>Streptophyta</taxon>
        <taxon>Embryophyta</taxon>
        <taxon>Tracheophyta</taxon>
        <taxon>Spermatophyta</taxon>
        <taxon>Magnoliopsida</taxon>
        <taxon>Liliopsida</taxon>
        <taxon>Poales</taxon>
        <taxon>Poaceae</taxon>
        <taxon>PACMAD clade</taxon>
        <taxon>Panicoideae</taxon>
        <taxon>Panicodae</taxon>
        <taxon>Paniceae</taxon>
        <taxon>Panicinae</taxon>
        <taxon>Panicum</taxon>
        <taxon>Panicum sect. Panicum</taxon>
    </lineage>
</organism>
<reference evidence="2" key="1">
    <citation type="submission" date="2018-04" db="EMBL/GenBank/DDBJ databases">
        <title>WGS assembly of Panicum hallii.</title>
        <authorList>
            <person name="Lovell J."/>
            <person name="Jenkins J."/>
            <person name="Lowry D."/>
            <person name="Mamidi S."/>
            <person name="Sreedasyam A."/>
            <person name="Weng X."/>
            <person name="Barry K."/>
            <person name="Bonette J."/>
            <person name="Campitelli B."/>
            <person name="Daum C."/>
            <person name="Gordon S."/>
            <person name="Gould B."/>
            <person name="Lipzen A."/>
            <person name="Macqueen A."/>
            <person name="Palacio-Mejia J."/>
            <person name="Plott C."/>
            <person name="Shakirov E."/>
            <person name="Shu S."/>
            <person name="Yoshinaga Y."/>
            <person name="Zane M."/>
            <person name="Rokhsar D."/>
            <person name="Grimwood J."/>
            <person name="Schmutz J."/>
            <person name="Juenger T."/>
        </authorList>
    </citation>
    <scope>NUCLEOTIDE SEQUENCE [LARGE SCALE GENOMIC DNA]</scope>
    <source>
        <strain evidence="2">FIL2</strain>
    </source>
</reference>
<keyword evidence="1" id="KW-0472">Membrane</keyword>
<keyword evidence="1" id="KW-0812">Transmembrane</keyword>